<dbReference type="EMBL" id="NJAI01000006">
    <property type="protein sequence ID" value="PHM53742.1"/>
    <property type="molecule type" value="Genomic_DNA"/>
</dbReference>
<organism evidence="3 4">
    <name type="scientific">Xenorhabdus hominickii</name>
    <dbReference type="NCBI Taxonomy" id="351679"/>
    <lineage>
        <taxon>Bacteria</taxon>
        <taxon>Pseudomonadati</taxon>
        <taxon>Pseudomonadota</taxon>
        <taxon>Gammaproteobacteria</taxon>
        <taxon>Enterobacterales</taxon>
        <taxon>Morganellaceae</taxon>
        <taxon>Xenorhabdus</taxon>
    </lineage>
</organism>
<comment type="caution">
    <text evidence="3">The sequence shown here is derived from an EMBL/GenBank/DDBJ whole genome shotgun (WGS) entry which is preliminary data.</text>
</comment>
<dbReference type="Gene3D" id="3.90.1340.10">
    <property type="entry name" value="Phage tail collar domain"/>
    <property type="match status" value="1"/>
</dbReference>
<gene>
    <name evidence="3" type="ORF">Xhom_03743</name>
    <name evidence="2" type="ORF">Xhom_03830</name>
    <name evidence="1" type="ORF">Xhom_04637</name>
</gene>
<dbReference type="InterPro" id="IPR037053">
    <property type="entry name" value="Phage_tail_collar_dom_sf"/>
</dbReference>
<dbReference type="SUPFAM" id="SSF88874">
    <property type="entry name" value="Receptor-binding domain of short tail fibre protein gp12"/>
    <property type="match status" value="1"/>
</dbReference>
<evidence type="ECO:0000313" key="1">
    <source>
        <dbReference type="EMBL" id="PHM51988.1"/>
    </source>
</evidence>
<name>A0A2G0Q3F7_XENHO</name>
<dbReference type="OrthoDB" id="6402811at2"/>
<proteinExistence type="predicted"/>
<accession>A0A2G0Q3F7</accession>
<evidence type="ECO:0000313" key="4">
    <source>
        <dbReference type="Proteomes" id="UP000225433"/>
    </source>
</evidence>
<evidence type="ECO:0000313" key="3">
    <source>
        <dbReference type="EMBL" id="PHM53742.1"/>
    </source>
</evidence>
<dbReference type="EMBL" id="NJAI01000007">
    <property type="protein sequence ID" value="PHM52948.1"/>
    <property type="molecule type" value="Genomic_DNA"/>
</dbReference>
<dbReference type="AlphaFoldDB" id="A0A2G0Q3F7"/>
<dbReference type="RefSeq" id="WP_084023023.1">
    <property type="nucleotide sequence ID" value="NZ_CAWNQJ010000013.1"/>
</dbReference>
<protein>
    <submittedName>
        <fullName evidence="3">Tail fiber protein</fullName>
    </submittedName>
</protein>
<sequence>MQKIGDITNTADGNGEYTNGNVAAGVTPTLLDAAWFNTIQREMINVISKAGIELNKNNDAQLSEAISQLIAKSKMTLTDSLGKSSELAASQKLTNQVNDNANARLAKNQNGADIENKQRFVYNLGLTDTVDLAVSAIPKSAITQHSGISQDEVMSQYITSQLISERIRKVDAELLAVPIGGILMWCSPVSYPDNFLSMAGGWIDREKYPELLKHYPSGRLPDWRGYVPRGWDNDRGVDSGSGRQLGSFQEDAIRDITGVIRTGSRKTDGIYDNTTGAFSTSGTGGKIAVYGESDRPNAYTYEDREFRASHVVPTATENRMKNVAVIFLIRGR</sequence>
<evidence type="ECO:0000313" key="2">
    <source>
        <dbReference type="EMBL" id="PHM52948.1"/>
    </source>
</evidence>
<reference evidence="3 4" key="1">
    <citation type="journal article" date="2017" name="Nat. Microbiol.">
        <title>Natural product diversity associated with the nematode symbionts Photorhabdus and Xenorhabdus.</title>
        <authorList>
            <person name="Tobias N.J."/>
            <person name="Wolff H."/>
            <person name="Djahanschiri B."/>
            <person name="Grundmann F."/>
            <person name="Kronenwerth M."/>
            <person name="Shi Y.M."/>
            <person name="Simonyi S."/>
            <person name="Grun P."/>
            <person name="Shapiro-Ilan D."/>
            <person name="Pidot S.J."/>
            <person name="Stinear T.P."/>
            <person name="Ebersberger I."/>
            <person name="Bode H.B."/>
        </authorList>
    </citation>
    <scope>NUCLEOTIDE SEQUENCE [LARGE SCALE GENOMIC DNA]</scope>
    <source>
        <strain evidence="3 4">DSM 17903</strain>
    </source>
</reference>
<dbReference type="EMBL" id="NJAI01000011">
    <property type="protein sequence ID" value="PHM51988.1"/>
    <property type="molecule type" value="Genomic_DNA"/>
</dbReference>
<dbReference type="Proteomes" id="UP000225433">
    <property type="component" value="Unassembled WGS sequence"/>
</dbReference>